<name>A0A2T5IZG1_9GAMM</name>
<evidence type="ECO:0000259" key="8">
    <source>
        <dbReference type="Pfam" id="PF05193"/>
    </source>
</evidence>
<dbReference type="EMBL" id="QAON01000007">
    <property type="protein sequence ID" value="PTQ89405.1"/>
    <property type="molecule type" value="Genomic_DNA"/>
</dbReference>
<dbReference type="Gene3D" id="3.30.830.10">
    <property type="entry name" value="Metalloenzyme, LuxS/M16 peptidase-like"/>
    <property type="match status" value="2"/>
</dbReference>
<evidence type="ECO:0000256" key="5">
    <source>
        <dbReference type="ARBA" id="ARBA00023049"/>
    </source>
</evidence>
<dbReference type="Pfam" id="PF05193">
    <property type="entry name" value="Peptidase_M16_C"/>
    <property type="match status" value="1"/>
</dbReference>
<dbReference type="PANTHER" id="PTHR43690">
    <property type="entry name" value="NARDILYSIN"/>
    <property type="match status" value="1"/>
</dbReference>
<comment type="similarity">
    <text evidence="1">Belongs to the peptidase M16 family.</text>
</comment>
<organism evidence="9 10">
    <name type="scientific">Agitococcus lubricus</name>
    <dbReference type="NCBI Taxonomy" id="1077255"/>
    <lineage>
        <taxon>Bacteria</taxon>
        <taxon>Pseudomonadati</taxon>
        <taxon>Pseudomonadota</taxon>
        <taxon>Gammaproteobacteria</taxon>
        <taxon>Moraxellales</taxon>
        <taxon>Moraxellaceae</taxon>
        <taxon>Agitococcus</taxon>
    </lineage>
</organism>
<dbReference type="Pfam" id="PF00675">
    <property type="entry name" value="Peptidase_M16"/>
    <property type="match status" value="1"/>
</dbReference>
<evidence type="ECO:0000313" key="9">
    <source>
        <dbReference type="EMBL" id="PTQ89405.1"/>
    </source>
</evidence>
<feature type="chain" id="PRO_5015499296" evidence="6">
    <location>
        <begin position="20"/>
        <end position="443"/>
    </location>
</feature>
<feature type="domain" description="Peptidase M16 C-terminal" evidence="8">
    <location>
        <begin position="185"/>
        <end position="364"/>
    </location>
</feature>
<dbReference type="OrthoDB" id="9811314at2"/>
<evidence type="ECO:0000313" key="10">
    <source>
        <dbReference type="Proteomes" id="UP000244223"/>
    </source>
</evidence>
<dbReference type="GO" id="GO:0046872">
    <property type="term" value="F:metal ion binding"/>
    <property type="evidence" value="ECO:0007669"/>
    <property type="project" value="InterPro"/>
</dbReference>
<comment type="caution">
    <text evidence="9">The sequence shown here is derived from an EMBL/GenBank/DDBJ whole genome shotgun (WGS) entry which is preliminary data.</text>
</comment>
<sequence length="443" mass="49823">MFKRLTLLSLLLLPVWAQAATTEFSLNNGLKVVVREDHRSPVIVTQVWYKVGSSYEQAGYTGLSHALEHMMFKGTYKVPAGEFSRLVAYLGGEDNAFTTDDYTAYYQLYSNNRLPLALELEADRMVNLQLKEEDFKQEIRVVMEERRQRTDDNPQGLALERFQSLAMLTTPSRNPTIGWMNDLNNLSVNDLKQWYQQWYAPNNATLVVVGDVKPEQVKQLAEQYFANIPAQTIRKAPPAKELRHIGERTMTLELPAKVANLYIGFNVPSLTSAEKPKEVYALRMLLGVLDLGLSARLETRLVREQRLLTAVSSGYNPFSRGDTLLTITAIPAEGYSLEQAKAAILDEINKLKTDTISDEELKRVYAAILADDVFGKDSISDQANEIGVLESLDLGWQTADDVPKQLQSITKDDIRQAAQTWLTAPNMTTLFLKPTQLNVGDAQ</sequence>
<keyword evidence="2 9" id="KW-0645">Protease</keyword>
<keyword evidence="6" id="KW-0732">Signal</keyword>
<evidence type="ECO:0000256" key="2">
    <source>
        <dbReference type="ARBA" id="ARBA00022670"/>
    </source>
</evidence>
<evidence type="ECO:0000256" key="1">
    <source>
        <dbReference type="ARBA" id="ARBA00007261"/>
    </source>
</evidence>
<dbReference type="InterPro" id="IPR011765">
    <property type="entry name" value="Pept_M16_N"/>
</dbReference>
<dbReference type="RefSeq" id="WP_107865728.1">
    <property type="nucleotide sequence ID" value="NZ_QAON01000007.1"/>
</dbReference>
<protein>
    <submittedName>
        <fullName evidence="9">Zinc protease</fullName>
    </submittedName>
</protein>
<evidence type="ECO:0000259" key="7">
    <source>
        <dbReference type="Pfam" id="PF00675"/>
    </source>
</evidence>
<feature type="domain" description="Peptidase M16 N-terminal" evidence="7">
    <location>
        <begin position="31"/>
        <end position="177"/>
    </location>
</feature>
<dbReference type="InterPro" id="IPR050626">
    <property type="entry name" value="Peptidase_M16"/>
</dbReference>
<dbReference type="Proteomes" id="UP000244223">
    <property type="component" value="Unassembled WGS sequence"/>
</dbReference>
<keyword evidence="3" id="KW-0378">Hydrolase</keyword>
<keyword evidence="5" id="KW-0482">Metalloprotease</keyword>
<dbReference type="AlphaFoldDB" id="A0A2T5IZG1"/>
<evidence type="ECO:0000256" key="6">
    <source>
        <dbReference type="SAM" id="SignalP"/>
    </source>
</evidence>
<proteinExistence type="inferred from homology"/>
<dbReference type="PANTHER" id="PTHR43690:SF17">
    <property type="entry name" value="PROTEIN YHJJ"/>
    <property type="match status" value="1"/>
</dbReference>
<dbReference type="InterPro" id="IPR007863">
    <property type="entry name" value="Peptidase_M16_C"/>
</dbReference>
<keyword evidence="10" id="KW-1185">Reference proteome</keyword>
<accession>A0A2T5IZG1</accession>
<evidence type="ECO:0000256" key="3">
    <source>
        <dbReference type="ARBA" id="ARBA00022801"/>
    </source>
</evidence>
<dbReference type="GO" id="GO:0006508">
    <property type="term" value="P:proteolysis"/>
    <property type="evidence" value="ECO:0007669"/>
    <property type="project" value="UniProtKB-KW"/>
</dbReference>
<evidence type="ECO:0000256" key="4">
    <source>
        <dbReference type="ARBA" id="ARBA00022833"/>
    </source>
</evidence>
<reference evidence="9 10" key="1">
    <citation type="submission" date="2018-04" db="EMBL/GenBank/DDBJ databases">
        <title>Genomic Encyclopedia of Archaeal and Bacterial Type Strains, Phase II (KMG-II): from individual species to whole genera.</title>
        <authorList>
            <person name="Goeker M."/>
        </authorList>
    </citation>
    <scope>NUCLEOTIDE SEQUENCE [LARGE SCALE GENOMIC DNA]</scope>
    <source>
        <strain evidence="9 10">DSM 5822</strain>
    </source>
</reference>
<dbReference type="SUPFAM" id="SSF63411">
    <property type="entry name" value="LuxS/MPP-like metallohydrolase"/>
    <property type="match status" value="2"/>
</dbReference>
<dbReference type="GO" id="GO:0008237">
    <property type="term" value="F:metallopeptidase activity"/>
    <property type="evidence" value="ECO:0007669"/>
    <property type="project" value="UniProtKB-KW"/>
</dbReference>
<keyword evidence="4" id="KW-0862">Zinc</keyword>
<feature type="signal peptide" evidence="6">
    <location>
        <begin position="1"/>
        <end position="19"/>
    </location>
</feature>
<dbReference type="InterPro" id="IPR011249">
    <property type="entry name" value="Metalloenz_LuxS/M16"/>
</dbReference>
<gene>
    <name evidence="9" type="ORF">C8N29_107138</name>
</gene>